<accession>A0A127A6N8</accession>
<gene>
    <name evidence="1" type="ORF">SA2016_3957</name>
</gene>
<reference evidence="1 2" key="1">
    <citation type="submission" date="2016-02" db="EMBL/GenBank/DDBJ databases">
        <title>Complete genome of Sinomonas atrocyanea KCTC 3377.</title>
        <authorList>
            <person name="Kim K.M."/>
        </authorList>
    </citation>
    <scope>NUCLEOTIDE SEQUENCE [LARGE SCALE GENOMIC DNA]</scope>
    <source>
        <strain evidence="1 2">KCTC 3377</strain>
    </source>
</reference>
<dbReference type="STRING" id="37927.SA2016_3957"/>
<dbReference type="OrthoDB" id="4951006at2"/>
<dbReference type="AlphaFoldDB" id="A0A127A6N8"/>
<dbReference type="EMBL" id="CP014518">
    <property type="protein sequence ID" value="AMM34611.1"/>
    <property type="molecule type" value="Genomic_DNA"/>
</dbReference>
<evidence type="ECO:0000313" key="2">
    <source>
        <dbReference type="Proteomes" id="UP000070134"/>
    </source>
</evidence>
<dbReference type="Proteomes" id="UP000070134">
    <property type="component" value="Chromosome"/>
</dbReference>
<evidence type="ECO:0000313" key="1">
    <source>
        <dbReference type="EMBL" id="AMM34611.1"/>
    </source>
</evidence>
<protein>
    <submittedName>
        <fullName evidence="1">Uncharacterized protein</fullName>
    </submittedName>
</protein>
<dbReference type="RefSeq" id="WP_141305401.1">
    <property type="nucleotide sequence ID" value="NZ_BJMO01000006.1"/>
</dbReference>
<name>A0A127A6N8_9MICC</name>
<sequence>MTSPDAQRVIARDGGMEVHGYAVASGGGRIYVVWEVASGRRRQRSFNAESVFVPGTTLPWAGVPIPVGQLSGPYRIRR</sequence>
<proteinExistence type="predicted"/>
<dbReference type="KEGG" id="satk:SA2016_3957"/>
<organism evidence="1 2">
    <name type="scientific">Sinomonas atrocyanea</name>
    <dbReference type="NCBI Taxonomy" id="37927"/>
    <lineage>
        <taxon>Bacteria</taxon>
        <taxon>Bacillati</taxon>
        <taxon>Actinomycetota</taxon>
        <taxon>Actinomycetes</taxon>
        <taxon>Micrococcales</taxon>
        <taxon>Micrococcaceae</taxon>
        <taxon>Sinomonas</taxon>
    </lineage>
</organism>
<keyword evidence="2" id="KW-1185">Reference proteome</keyword>